<protein>
    <recommendedName>
        <fullName evidence="1">Glycosyl transferase family 1 domain-containing protein</fullName>
    </recommendedName>
</protein>
<feature type="domain" description="Glycosyl transferase family 1" evidence="1">
    <location>
        <begin position="171"/>
        <end position="305"/>
    </location>
</feature>
<evidence type="ECO:0000259" key="1">
    <source>
        <dbReference type="Pfam" id="PF00534"/>
    </source>
</evidence>
<reference evidence="2 3" key="1">
    <citation type="journal article" date="2015" name="PLoS ONE">
        <title>Lysis to Kill: Evaluation of the Lytic Abilities, and Genomics of Nine Bacteriophages Infective for Gordonia spp. and Their Potential Use in Activated Sludge Foam Biocontrol.</title>
        <authorList>
            <person name="Dyson Z.A."/>
            <person name="Tucci J."/>
            <person name="Seviour R.J."/>
            <person name="Petrovski S."/>
        </authorList>
    </citation>
    <scope>NUCLEOTIDE SEQUENCE [LARGE SCALE GENOMIC DNA]</scope>
</reference>
<keyword evidence="3" id="KW-1185">Reference proteome</keyword>
<sequence>MTPKIACLLTSPTFVGGTETALYNAYYGFQDLDVDVQAYAVRLSARSRWSNQALDYATPVSHQELLPILSEYDGVVLSNTYFPDKYVPRVISDPALKHVKLTTGWHGNDVMKTMLEAHEIVKRSPMWSGKYVRFWENPLEDPDVQWVDSVLPYIYQPPKLMRMPTKARHYDLGFVGRVDPRKGAFGFAVAAATLAEQSAEGLRVLIAGAPNDLPGGPLIHTIRKMLEERGWILIKGGEKMKSTWTLRFNESTIHYSGGFQYDEVPTILNRVKVYVNMTATRASRNHFEYTTLEAFNAGCAVIAPDDVPKTMYDAKPEFIPAAMSAVNVLRNGRPIFNDMTKSAPVTYAPMVDCMRDALDLAKSRNAFWQEKNREVILQAHDATRAASAYLKALDL</sequence>
<organism evidence="2 3">
    <name type="scientific">Gordonia phage GMA2</name>
    <dbReference type="NCBI Taxonomy" id="1647283"/>
    <lineage>
        <taxon>Viruses</taxon>
        <taxon>Duplodnaviria</taxon>
        <taxon>Heunggongvirae</taxon>
        <taxon>Uroviricota</taxon>
        <taxon>Caudoviricetes</taxon>
        <taxon>Gimaduovirus</taxon>
        <taxon>Gimaduovirus GMA2</taxon>
    </lineage>
</organism>
<dbReference type="Pfam" id="PF00534">
    <property type="entry name" value="Glycos_transf_1"/>
    <property type="match status" value="1"/>
</dbReference>
<dbReference type="GO" id="GO:0016757">
    <property type="term" value="F:glycosyltransferase activity"/>
    <property type="evidence" value="ECO:0007669"/>
    <property type="project" value="InterPro"/>
</dbReference>
<dbReference type="EMBL" id="KR063281">
    <property type="protein sequence ID" value="AKJ72592.1"/>
    <property type="molecule type" value="Genomic_DNA"/>
</dbReference>
<evidence type="ECO:0000313" key="3">
    <source>
        <dbReference type="Proteomes" id="UP000221359"/>
    </source>
</evidence>
<gene>
    <name evidence="2" type="ORF">GMA2_54</name>
</gene>
<dbReference type="Gene3D" id="3.40.50.2000">
    <property type="entry name" value="Glycogen Phosphorylase B"/>
    <property type="match status" value="1"/>
</dbReference>
<name>A0A0K0N775_9CAUD</name>
<proteinExistence type="predicted"/>
<evidence type="ECO:0000313" key="2">
    <source>
        <dbReference type="EMBL" id="AKJ72592.1"/>
    </source>
</evidence>
<dbReference type="Proteomes" id="UP000221359">
    <property type="component" value="Segment"/>
</dbReference>
<dbReference type="InterPro" id="IPR001296">
    <property type="entry name" value="Glyco_trans_1"/>
</dbReference>
<dbReference type="SUPFAM" id="SSF53756">
    <property type="entry name" value="UDP-Glycosyltransferase/glycogen phosphorylase"/>
    <property type="match status" value="1"/>
</dbReference>
<accession>A0A0K0N775</accession>